<dbReference type="Gene3D" id="3.40.50.1950">
    <property type="entry name" value="Flavin prenyltransferase-like"/>
    <property type="match status" value="1"/>
</dbReference>
<feature type="region of interest" description="Phosphopantothenoylcysteine decarboxylase" evidence="3">
    <location>
        <begin position="1"/>
        <end position="191"/>
    </location>
</feature>
<keyword evidence="3" id="KW-0511">Multifunctional enzyme</keyword>
<comment type="cofactor">
    <cofactor evidence="3">
        <name>FMN</name>
        <dbReference type="ChEBI" id="CHEBI:58210"/>
    </cofactor>
    <text evidence="3">Binds 1 FMN per subunit.</text>
</comment>
<comment type="function">
    <text evidence="3">Catalyzes two sequential steps in the biosynthesis of coenzyme A. In the first step cysteine is conjugated to 4'-phosphopantothenate to form 4-phosphopantothenoylcysteine. In the second step the latter compound is decarboxylated to form 4'-phosphopantotheine.</text>
</comment>
<dbReference type="UniPathway" id="UPA00241">
    <property type="reaction ID" value="UER00353"/>
</dbReference>
<accession>A0A8J7CPW9</accession>
<comment type="caution">
    <text evidence="3">Lacks conserved residue(s) required for the propagation of feature annotation.</text>
</comment>
<feature type="binding site" evidence="3">
    <location>
        <position position="289"/>
    </location>
    <ligand>
        <name>CTP</name>
        <dbReference type="ChEBI" id="CHEBI:37563"/>
    </ligand>
</feature>
<name>A0A8J7CPW9_9PROT</name>
<evidence type="ECO:0000313" key="7">
    <source>
        <dbReference type="EMBL" id="MBE1236180.1"/>
    </source>
</evidence>
<evidence type="ECO:0000313" key="8">
    <source>
        <dbReference type="Proteomes" id="UP000631034"/>
    </source>
</evidence>
<keyword evidence="2 3" id="KW-0456">Lyase</keyword>
<dbReference type="SUPFAM" id="SSF102645">
    <property type="entry name" value="CoaB-like"/>
    <property type="match status" value="1"/>
</dbReference>
<keyword evidence="1 3" id="KW-0210">Decarboxylase</keyword>
<keyword evidence="3 4" id="KW-0288">FMN</keyword>
<dbReference type="InterPro" id="IPR036551">
    <property type="entry name" value="Flavin_trans-like"/>
</dbReference>
<evidence type="ECO:0000259" key="5">
    <source>
        <dbReference type="Pfam" id="PF02441"/>
    </source>
</evidence>
<feature type="binding site" evidence="3">
    <location>
        <position position="329"/>
    </location>
    <ligand>
        <name>CTP</name>
        <dbReference type="ChEBI" id="CHEBI:37563"/>
    </ligand>
</feature>
<comment type="pathway">
    <text evidence="3 4">Cofactor biosynthesis; coenzyme A biosynthesis; CoA from (R)-pantothenate: step 2/5.</text>
</comment>
<reference evidence="7" key="1">
    <citation type="submission" date="2020-10" db="EMBL/GenBank/DDBJ databases">
        <title>Genome sequence of the unusual species of purple photosynthetic bacteria, Phaeovibrio sulfidiphilus DSM 23193, type strain.</title>
        <authorList>
            <person name="Kyndt J.A."/>
            <person name="Meyer T.E."/>
        </authorList>
    </citation>
    <scope>NUCLEOTIDE SEQUENCE</scope>
    <source>
        <strain evidence="7">DSM 23193</strain>
    </source>
</reference>
<dbReference type="Proteomes" id="UP000631034">
    <property type="component" value="Unassembled WGS sequence"/>
</dbReference>
<dbReference type="GO" id="GO:0004633">
    <property type="term" value="F:phosphopantothenoylcysteine decarboxylase activity"/>
    <property type="evidence" value="ECO:0007669"/>
    <property type="project" value="UniProtKB-UniRule"/>
</dbReference>
<comment type="catalytic activity">
    <reaction evidence="3 4">
        <text>(R)-4'-phosphopantothenate + L-cysteine + CTP = N-[(R)-4-phosphopantothenoyl]-L-cysteine + CMP + diphosphate + H(+)</text>
        <dbReference type="Rhea" id="RHEA:19397"/>
        <dbReference type="ChEBI" id="CHEBI:10986"/>
        <dbReference type="ChEBI" id="CHEBI:15378"/>
        <dbReference type="ChEBI" id="CHEBI:33019"/>
        <dbReference type="ChEBI" id="CHEBI:35235"/>
        <dbReference type="ChEBI" id="CHEBI:37563"/>
        <dbReference type="ChEBI" id="CHEBI:59458"/>
        <dbReference type="ChEBI" id="CHEBI:60377"/>
        <dbReference type="EC" id="6.3.2.5"/>
    </reaction>
</comment>
<dbReference type="GO" id="GO:0010181">
    <property type="term" value="F:FMN binding"/>
    <property type="evidence" value="ECO:0007669"/>
    <property type="project" value="UniProtKB-UniRule"/>
</dbReference>
<comment type="similarity">
    <text evidence="3 4">In the C-terminal section; belongs to the PPC synthetase family.</text>
</comment>
<organism evidence="7 8">
    <name type="scientific">Phaeovibrio sulfidiphilus</name>
    <dbReference type="NCBI Taxonomy" id="1220600"/>
    <lineage>
        <taxon>Bacteria</taxon>
        <taxon>Pseudomonadati</taxon>
        <taxon>Pseudomonadota</taxon>
        <taxon>Alphaproteobacteria</taxon>
        <taxon>Rhodospirillales</taxon>
        <taxon>Rhodospirillaceae</taxon>
        <taxon>Phaeovibrio</taxon>
    </lineage>
</organism>
<keyword evidence="3" id="KW-0460">Magnesium</keyword>
<keyword evidence="3 4" id="KW-0436">Ligase</keyword>
<feature type="region of interest" description="Phosphopantothenate--cysteine ligase" evidence="3">
    <location>
        <begin position="192"/>
        <end position="418"/>
    </location>
</feature>
<dbReference type="HAMAP" id="MF_02225">
    <property type="entry name" value="CoaBC"/>
    <property type="match status" value="1"/>
</dbReference>
<dbReference type="AlphaFoldDB" id="A0A8J7CPW9"/>
<evidence type="ECO:0000256" key="3">
    <source>
        <dbReference type="HAMAP-Rule" id="MF_02225"/>
    </source>
</evidence>
<feature type="binding site" evidence="3">
    <location>
        <position position="279"/>
    </location>
    <ligand>
        <name>CTP</name>
        <dbReference type="ChEBI" id="CHEBI:37563"/>
    </ligand>
</feature>
<dbReference type="Pfam" id="PF04127">
    <property type="entry name" value="DFP"/>
    <property type="match status" value="1"/>
</dbReference>
<evidence type="ECO:0000256" key="1">
    <source>
        <dbReference type="ARBA" id="ARBA00022793"/>
    </source>
</evidence>
<proteinExistence type="inferred from homology"/>
<feature type="binding site" evidence="3">
    <location>
        <position position="343"/>
    </location>
    <ligand>
        <name>CTP</name>
        <dbReference type="ChEBI" id="CHEBI:37563"/>
    </ligand>
</feature>
<evidence type="ECO:0000256" key="2">
    <source>
        <dbReference type="ARBA" id="ARBA00023239"/>
    </source>
</evidence>
<dbReference type="EC" id="6.3.2.5" evidence="3"/>
<dbReference type="SUPFAM" id="SSF52507">
    <property type="entry name" value="Homo-oligomeric flavin-containing Cys decarboxylases, HFCD"/>
    <property type="match status" value="1"/>
</dbReference>
<dbReference type="GO" id="GO:0004632">
    <property type="term" value="F:phosphopantothenate--cysteine ligase activity"/>
    <property type="evidence" value="ECO:0007669"/>
    <property type="project" value="UniProtKB-UniRule"/>
</dbReference>
<evidence type="ECO:0000259" key="6">
    <source>
        <dbReference type="Pfam" id="PF04127"/>
    </source>
</evidence>
<comment type="function">
    <text evidence="4">Catalyzes two steps in the biosynthesis of coenzyme A. In the first step cysteine is conjugated to 4'-phosphopantothenate to form 4-phosphopantothenoylcysteine, in the latter compound is decarboxylated to form 4'-phosphopantotheine.</text>
</comment>
<gene>
    <name evidence="3 7" type="primary">coaBC</name>
    <name evidence="7" type="ORF">IHV25_00720</name>
</gene>
<dbReference type="NCBIfam" id="TIGR00521">
    <property type="entry name" value="coaBC_dfp"/>
    <property type="match status" value="1"/>
</dbReference>
<feature type="binding site" evidence="3">
    <location>
        <begin position="309"/>
        <end position="312"/>
    </location>
    <ligand>
        <name>CTP</name>
        <dbReference type="ChEBI" id="CHEBI:37563"/>
    </ligand>
</feature>
<feature type="active site" description="Proton donor" evidence="3">
    <location>
        <position position="154"/>
    </location>
</feature>
<comment type="cofactor">
    <cofactor evidence="3">
        <name>Mg(2+)</name>
        <dbReference type="ChEBI" id="CHEBI:18420"/>
    </cofactor>
</comment>
<keyword evidence="8" id="KW-1185">Reference proteome</keyword>
<dbReference type="EMBL" id="JACZHT010000001">
    <property type="protein sequence ID" value="MBE1236180.1"/>
    <property type="molecule type" value="Genomic_DNA"/>
</dbReference>
<dbReference type="GO" id="GO:0015937">
    <property type="term" value="P:coenzyme A biosynthetic process"/>
    <property type="evidence" value="ECO:0007669"/>
    <property type="project" value="UniProtKB-UniRule"/>
</dbReference>
<dbReference type="Pfam" id="PF02441">
    <property type="entry name" value="Flavoprotein"/>
    <property type="match status" value="1"/>
</dbReference>
<dbReference type="GO" id="GO:0071513">
    <property type="term" value="C:phosphopantothenoylcysteine decarboxylase complex"/>
    <property type="evidence" value="ECO:0007669"/>
    <property type="project" value="TreeGrafter"/>
</dbReference>
<dbReference type="RefSeq" id="WP_192533055.1">
    <property type="nucleotide sequence ID" value="NZ_JACZHT010000001.1"/>
</dbReference>
<comment type="caution">
    <text evidence="7">The sequence shown here is derived from an EMBL/GenBank/DDBJ whole genome shotgun (WGS) entry which is preliminary data.</text>
</comment>
<dbReference type="PANTHER" id="PTHR14359">
    <property type="entry name" value="HOMO-OLIGOMERIC FLAVIN CONTAINING CYS DECARBOXYLASE FAMILY"/>
    <property type="match status" value="1"/>
</dbReference>
<keyword evidence="3 4" id="KW-0285">Flavoprotein</keyword>
<feature type="binding site" evidence="3">
    <location>
        <position position="347"/>
    </location>
    <ligand>
        <name>CTP</name>
        <dbReference type="ChEBI" id="CHEBI:37563"/>
    </ligand>
</feature>
<dbReference type="PANTHER" id="PTHR14359:SF6">
    <property type="entry name" value="PHOSPHOPANTOTHENOYLCYSTEINE DECARBOXYLASE"/>
    <property type="match status" value="1"/>
</dbReference>
<keyword evidence="3" id="KW-0479">Metal-binding</keyword>
<evidence type="ECO:0000256" key="4">
    <source>
        <dbReference type="RuleBase" id="RU364078"/>
    </source>
</evidence>
<dbReference type="InterPro" id="IPR007085">
    <property type="entry name" value="DNA/pantothenate-metab_flavo_C"/>
</dbReference>
<protein>
    <recommendedName>
        <fullName evidence="3">Coenzyme A biosynthesis bifunctional protein CoaBC</fullName>
    </recommendedName>
    <alternativeName>
        <fullName evidence="3">DNA/pantothenate metabolism flavoprotein</fullName>
    </alternativeName>
    <alternativeName>
        <fullName evidence="3">Phosphopantothenoylcysteine synthetase/decarboxylase</fullName>
        <shortName evidence="3">PPCS-PPCDC</shortName>
    </alternativeName>
    <domain>
        <recommendedName>
            <fullName evidence="3">Phosphopantothenoylcysteine decarboxylase</fullName>
            <shortName evidence="3">PPC decarboxylase</shortName>
            <shortName evidence="3">PPC-DC</shortName>
            <ecNumber evidence="3">4.1.1.36</ecNumber>
        </recommendedName>
        <alternativeName>
            <fullName evidence="3">CoaC</fullName>
        </alternativeName>
    </domain>
    <domain>
        <recommendedName>
            <fullName evidence="3">Phosphopantothenate--cysteine ligase</fullName>
            <ecNumber evidence="3">6.3.2.5</ecNumber>
        </recommendedName>
        <alternativeName>
            <fullName evidence="3">CoaB</fullName>
        </alternativeName>
        <alternativeName>
            <fullName evidence="3">Phosphopantothenoylcysteine synthetase</fullName>
            <shortName evidence="3">PPC synthetase</shortName>
            <shortName evidence="3">PPC-S</shortName>
        </alternativeName>
    </domain>
</protein>
<comment type="catalytic activity">
    <reaction evidence="3 4">
        <text>N-[(R)-4-phosphopantothenoyl]-L-cysteine + H(+) = (R)-4'-phosphopantetheine + CO2</text>
        <dbReference type="Rhea" id="RHEA:16793"/>
        <dbReference type="ChEBI" id="CHEBI:15378"/>
        <dbReference type="ChEBI" id="CHEBI:16526"/>
        <dbReference type="ChEBI" id="CHEBI:59458"/>
        <dbReference type="ChEBI" id="CHEBI:61723"/>
        <dbReference type="EC" id="4.1.1.36"/>
    </reaction>
</comment>
<dbReference type="GO" id="GO:0015941">
    <property type="term" value="P:pantothenate catabolic process"/>
    <property type="evidence" value="ECO:0007669"/>
    <property type="project" value="InterPro"/>
</dbReference>
<feature type="domain" description="DNA/pantothenate metabolism flavoprotein C-terminal" evidence="6">
    <location>
        <begin position="187"/>
        <end position="405"/>
    </location>
</feature>
<dbReference type="GO" id="GO:0046872">
    <property type="term" value="F:metal ion binding"/>
    <property type="evidence" value="ECO:0007669"/>
    <property type="project" value="UniProtKB-KW"/>
</dbReference>
<dbReference type="EC" id="4.1.1.36" evidence="3"/>
<comment type="similarity">
    <text evidence="3 4">In the N-terminal section; belongs to the HFCD (homo-oligomeric flavin containing Cys decarboxylase) superfamily.</text>
</comment>
<feature type="domain" description="Flavoprotein" evidence="5">
    <location>
        <begin position="5"/>
        <end position="175"/>
    </location>
</feature>
<comment type="pathway">
    <text evidence="3 4">Cofactor biosynthesis; coenzyme A biosynthesis; CoA from (R)-pantothenate: step 3/5.</text>
</comment>
<dbReference type="InterPro" id="IPR035929">
    <property type="entry name" value="CoaB-like_sf"/>
</dbReference>
<sequence>MDGLRVLLIISGGVAAYKSLDLIRRLQERGFTVTCVLTEAAQQFVTPLSVAALCGGRVHTDLFAPEAALSHITLSREADVVVVAPATANTLARMAAGLADDLATAVLLASDKPVLVAPAMNPAMWAASATRENVERLEARGVHRVGPECGDMACGETGAGRMADVSRIVDAVGDLLAASASGGSRPLAGRTVLVTAGPTHEPIDPVRFIANRSSGRQGQAIAVALARLGADVTLVHGPGSPASLPSVRVVPVTTALSMLEACEAALPVDVAVCAAAVADWRIELPAGQKIKKPEDGGAAGLSLSLVPNPDILARLSRPGPGRPDLVVGFAAETRDVIENAVRKRARKGCDWILANDVSDQGNRGQGSPFGHALNTIHFITPSGHEDWPTMSKEEVAGMLANRIVDALETSSTLRRSLP</sequence>
<dbReference type="InterPro" id="IPR005252">
    <property type="entry name" value="CoaBC"/>
</dbReference>
<dbReference type="InterPro" id="IPR003382">
    <property type="entry name" value="Flavoprotein"/>
</dbReference>
<dbReference type="Gene3D" id="3.40.50.10300">
    <property type="entry name" value="CoaB-like"/>
    <property type="match status" value="1"/>
</dbReference>